<gene>
    <name evidence="2" type="ORF">Goklo_026737</name>
</gene>
<dbReference type="Pfam" id="PF05695">
    <property type="entry name" value="Ycf2"/>
    <property type="match status" value="1"/>
</dbReference>
<proteinExistence type="predicted"/>
<evidence type="ECO:0000313" key="2">
    <source>
        <dbReference type="EMBL" id="MBA0642324.1"/>
    </source>
</evidence>
<name>A0A7J8TW73_9ROSI</name>
<feature type="domain" description="Ycf2 N-terminal" evidence="1">
    <location>
        <begin position="1"/>
        <end position="74"/>
    </location>
</feature>
<reference evidence="2 3" key="1">
    <citation type="journal article" date="2019" name="Genome Biol. Evol.">
        <title>Insights into the evolution of the New World diploid cottons (Gossypium, subgenus Houzingenia) based on genome sequencing.</title>
        <authorList>
            <person name="Grover C.E."/>
            <person name="Arick M.A. 2nd"/>
            <person name="Thrash A."/>
            <person name="Conover J.L."/>
            <person name="Sanders W.S."/>
            <person name="Peterson D.G."/>
            <person name="Frelichowski J.E."/>
            <person name="Scheffler J.A."/>
            <person name="Scheffler B.E."/>
            <person name="Wendel J.F."/>
        </authorList>
    </citation>
    <scope>NUCLEOTIDE SEQUENCE [LARGE SCALE GENOMIC DNA]</scope>
    <source>
        <strain evidence="2">57</strain>
        <tissue evidence="2">Leaf</tissue>
    </source>
</reference>
<dbReference type="InterPro" id="IPR056777">
    <property type="entry name" value="Ycf2_N"/>
</dbReference>
<keyword evidence="3" id="KW-1185">Reference proteome</keyword>
<organism evidence="2 3">
    <name type="scientific">Gossypium klotzschianum</name>
    <dbReference type="NCBI Taxonomy" id="34286"/>
    <lineage>
        <taxon>Eukaryota</taxon>
        <taxon>Viridiplantae</taxon>
        <taxon>Streptophyta</taxon>
        <taxon>Embryophyta</taxon>
        <taxon>Tracheophyta</taxon>
        <taxon>Spermatophyta</taxon>
        <taxon>Magnoliopsida</taxon>
        <taxon>eudicotyledons</taxon>
        <taxon>Gunneridae</taxon>
        <taxon>Pentapetalae</taxon>
        <taxon>rosids</taxon>
        <taxon>malvids</taxon>
        <taxon>Malvales</taxon>
        <taxon>Malvaceae</taxon>
        <taxon>Malvoideae</taxon>
        <taxon>Gossypium</taxon>
    </lineage>
</organism>
<dbReference type="Proteomes" id="UP000593573">
    <property type="component" value="Unassembled WGS sequence"/>
</dbReference>
<dbReference type="OrthoDB" id="1896775at2759"/>
<protein>
    <recommendedName>
        <fullName evidence="1">Ycf2 N-terminal domain-containing protein</fullName>
    </recommendedName>
</protein>
<evidence type="ECO:0000313" key="3">
    <source>
        <dbReference type="Proteomes" id="UP000593573"/>
    </source>
</evidence>
<dbReference type="EMBL" id="JABFAB010000002">
    <property type="protein sequence ID" value="MBA0642324.1"/>
    <property type="molecule type" value="Genomic_DNA"/>
</dbReference>
<sequence length="74" mass="9170">MWQFRQDLFVSWDKNPHELDFLMNISRENWIWITNVWLVNRDRFFSKVRNLSSNIQYNSTRSSFVQVTDSRQLK</sequence>
<comment type="caution">
    <text evidence="2">The sequence shown here is derived from an EMBL/GenBank/DDBJ whole genome shotgun (WGS) entry which is preliminary data.</text>
</comment>
<evidence type="ECO:0000259" key="1">
    <source>
        <dbReference type="Pfam" id="PF05695"/>
    </source>
</evidence>
<accession>A0A7J8TW73</accession>
<dbReference type="AlphaFoldDB" id="A0A7J8TW73"/>